<reference evidence="1 2" key="1">
    <citation type="submission" date="2019-11" db="EMBL/GenBank/DDBJ databases">
        <title>Whole genome shotgun sequencing (WGS) data from Adlercreutzia equolifaciens ResAG-91, Eggerthella lenta MRI-F36, MRI-F37, MRI-F40, ResAG-49, ResAG-88, ResAG-121, ResAG-145, and Gordonibacter sp. ResAG-5, ResAG-26, ResAG-43, ResAG-50, ResAG-59.</title>
        <authorList>
            <person name="Stoll D.A."/>
            <person name="Danylec N."/>
            <person name="Franz C.M.A.P."/>
            <person name="Huch M."/>
        </authorList>
    </citation>
    <scope>NUCLEOTIDE SEQUENCE [LARGE SCALE GENOMIC DNA]</scope>
    <source>
        <strain evidence="1 2">ResAG-59</strain>
    </source>
</reference>
<proteinExistence type="predicted"/>
<dbReference type="AlphaFoldDB" id="A0A6N8IHH3"/>
<dbReference type="EMBL" id="WPOC01000006">
    <property type="protein sequence ID" value="MVN14696.1"/>
    <property type="molecule type" value="Genomic_DNA"/>
</dbReference>
<evidence type="ECO:0000313" key="2">
    <source>
        <dbReference type="Proteomes" id="UP000468327"/>
    </source>
</evidence>
<gene>
    <name evidence="1" type="ORF">GO738_04885</name>
</gene>
<evidence type="ECO:0000313" key="1">
    <source>
        <dbReference type="EMBL" id="MVN14696.1"/>
    </source>
</evidence>
<sequence length="279" mass="30342">MAIELVTGKKGTVHVDSADDGALYAAIAGKGEYVLDLDDRLACTMTTANKAHVASGHGLMQGRHWLIDAEGVDLTIQNGTQGQKRNDLIVARYECDAKNGNIESVALKVIKGTPTTGTPADPACTRGDILEGAALVNEQPLWRIPLNGITVGTPIQMFDVLTPAKEAWDSVAHASGVITPVFNLETSWQLTRRAGWAYLDLRAYTLQSAFETWSTPIARLPEGFRPAKNIRSMCMIEAQYWEQVAPGYVTIFPNGDVELDYRVNFAPYTCDVSAVFPLA</sequence>
<keyword evidence="2" id="KW-1185">Reference proteome</keyword>
<accession>A0A6N8IHH3</accession>
<dbReference type="RefSeq" id="WP_157005592.1">
    <property type="nucleotide sequence ID" value="NZ_WPOC01000006.1"/>
</dbReference>
<comment type="caution">
    <text evidence="1">The sequence shown here is derived from an EMBL/GenBank/DDBJ whole genome shotgun (WGS) entry which is preliminary data.</text>
</comment>
<dbReference type="Proteomes" id="UP000468327">
    <property type="component" value="Unassembled WGS sequence"/>
</dbReference>
<protein>
    <submittedName>
        <fullName evidence="1">Uncharacterized protein</fullName>
    </submittedName>
</protein>
<name>A0A6N8IHH3_9ACTN</name>
<organism evidence="1 2">
    <name type="scientific">Gordonibacter urolithinfaciens</name>
    <dbReference type="NCBI Taxonomy" id="1335613"/>
    <lineage>
        <taxon>Bacteria</taxon>
        <taxon>Bacillati</taxon>
        <taxon>Actinomycetota</taxon>
        <taxon>Coriobacteriia</taxon>
        <taxon>Eggerthellales</taxon>
        <taxon>Eggerthellaceae</taxon>
        <taxon>Gordonibacter</taxon>
    </lineage>
</organism>